<evidence type="ECO:0000313" key="1">
    <source>
        <dbReference type="EMBL" id="TCZ53156.1"/>
    </source>
</evidence>
<dbReference type="Proteomes" id="UP000295023">
    <property type="component" value="Unassembled WGS sequence"/>
</dbReference>
<proteinExistence type="predicted"/>
<sequence length="166" mass="19048">MPDDASLHDRDWYAWTQDQAARLRAWPEHLRPNGLDVEHLAEEVEDLGGSQRRAVESFLELINLHCLKLEFYPAPEAGPHWMAEIDGFRSAIAREFRHSPSLRARRADFAADAWASALHRFRRQLQREAPEAARRFAAAVPPEAPPRYDLDGQILNEDWYPAPATT</sequence>
<evidence type="ECO:0000313" key="2">
    <source>
        <dbReference type="Proteomes" id="UP000295023"/>
    </source>
</evidence>
<gene>
    <name evidence="1" type="ORF">EXY23_25325</name>
</gene>
<dbReference type="AlphaFoldDB" id="A0A4R4D2R9"/>
<organism evidence="1 2">
    <name type="scientific">Roseicella aquatilis</name>
    <dbReference type="NCBI Taxonomy" id="2527868"/>
    <lineage>
        <taxon>Bacteria</taxon>
        <taxon>Pseudomonadati</taxon>
        <taxon>Pseudomonadota</taxon>
        <taxon>Alphaproteobacteria</taxon>
        <taxon>Acetobacterales</taxon>
        <taxon>Roseomonadaceae</taxon>
        <taxon>Roseicella</taxon>
    </lineage>
</organism>
<dbReference type="PANTHER" id="PTHR34235">
    <property type="entry name" value="SLR1203 PROTEIN-RELATED"/>
    <property type="match status" value="1"/>
</dbReference>
<keyword evidence="2" id="KW-1185">Reference proteome</keyword>
<comment type="caution">
    <text evidence="1">The sequence shown here is derived from an EMBL/GenBank/DDBJ whole genome shotgun (WGS) entry which is preliminary data.</text>
</comment>
<dbReference type="OrthoDB" id="425753at2"/>
<dbReference type="Gene3D" id="1.20.1220.20">
    <property type="entry name" value="Uncharcterised protein PF01724"/>
    <property type="match status" value="1"/>
</dbReference>
<reference evidence="1 2" key="1">
    <citation type="submission" date="2019-03" db="EMBL/GenBank/DDBJ databases">
        <title>Paracraurococcus aquatilis NE82 genome sequence.</title>
        <authorList>
            <person name="Zhao Y."/>
            <person name="Du Z."/>
        </authorList>
    </citation>
    <scope>NUCLEOTIDE SEQUENCE [LARGE SCALE GENOMIC DNA]</scope>
    <source>
        <strain evidence="1 2">NE82</strain>
    </source>
</reference>
<dbReference type="RefSeq" id="WP_132296706.1">
    <property type="nucleotide sequence ID" value="NZ_SKBM01000042.1"/>
</dbReference>
<dbReference type="Pfam" id="PF01724">
    <property type="entry name" value="DUF29"/>
    <property type="match status" value="1"/>
</dbReference>
<accession>A0A4R4D2R9</accession>
<dbReference type="InterPro" id="IPR002636">
    <property type="entry name" value="DUF29"/>
</dbReference>
<name>A0A4R4D2R9_9PROT</name>
<protein>
    <submittedName>
        <fullName evidence="1">DUF29 domain-containing protein</fullName>
    </submittedName>
</protein>
<dbReference type="EMBL" id="SKBM01000042">
    <property type="protein sequence ID" value="TCZ53156.1"/>
    <property type="molecule type" value="Genomic_DNA"/>
</dbReference>